<dbReference type="Gene3D" id="1.20.5.5270">
    <property type="match status" value="1"/>
</dbReference>
<protein>
    <recommendedName>
        <fullName evidence="9 10">Lon protease</fullName>
        <ecNumber evidence="9 10">3.4.21.53</ecNumber>
    </recommendedName>
    <alternativeName>
        <fullName evidence="9">ATP-dependent protease La</fullName>
    </alternativeName>
</protein>
<dbReference type="Gene3D" id="2.30.130.40">
    <property type="entry name" value="LON domain-like"/>
    <property type="match status" value="1"/>
</dbReference>
<keyword evidence="8 9" id="KW-0346">Stress response</keyword>
<evidence type="ECO:0000259" key="14">
    <source>
        <dbReference type="PROSITE" id="PS51787"/>
    </source>
</evidence>
<feature type="domain" description="Lon proteolytic" evidence="13">
    <location>
        <begin position="603"/>
        <end position="784"/>
    </location>
</feature>
<evidence type="ECO:0000256" key="5">
    <source>
        <dbReference type="ARBA" id="ARBA00022801"/>
    </source>
</evidence>
<dbReference type="Gene3D" id="3.40.50.300">
    <property type="entry name" value="P-loop containing nucleotide triphosphate hydrolases"/>
    <property type="match status" value="1"/>
</dbReference>
<evidence type="ECO:0000256" key="9">
    <source>
        <dbReference type="HAMAP-Rule" id="MF_01973"/>
    </source>
</evidence>
<dbReference type="InterPro" id="IPR015947">
    <property type="entry name" value="PUA-like_sf"/>
</dbReference>
<dbReference type="PIRSF" id="PIRSF001174">
    <property type="entry name" value="Lon_proteas"/>
    <property type="match status" value="1"/>
</dbReference>
<dbReference type="InterPro" id="IPR003959">
    <property type="entry name" value="ATPase_AAA_core"/>
</dbReference>
<keyword evidence="3 9" id="KW-0645">Protease</keyword>
<comment type="function">
    <text evidence="9">ATP-dependent serine protease that mediates the selective degradation of mutant and abnormal proteins as well as certain short-lived regulatory proteins. Required for cellular homeostasis and for survival from DNA damage and developmental changes induced by stress. Degrades polypeptides processively to yield small peptide fragments that are 5 to 10 amino acids long. Binds to DNA in a double-stranded, site-specific manner.</text>
</comment>
<evidence type="ECO:0000259" key="13">
    <source>
        <dbReference type="PROSITE" id="PS51786"/>
    </source>
</evidence>
<dbReference type="PANTHER" id="PTHR10046">
    <property type="entry name" value="ATP DEPENDENT LON PROTEASE FAMILY MEMBER"/>
    <property type="match status" value="1"/>
</dbReference>
<evidence type="ECO:0000256" key="3">
    <source>
        <dbReference type="ARBA" id="ARBA00022670"/>
    </source>
</evidence>
<keyword evidence="4 9" id="KW-0547">Nucleotide-binding</keyword>
<dbReference type="Proteomes" id="UP001194539">
    <property type="component" value="Unassembled WGS sequence"/>
</dbReference>
<feature type="binding site" evidence="9">
    <location>
        <begin position="367"/>
        <end position="374"/>
    </location>
    <ligand>
        <name>ATP</name>
        <dbReference type="ChEBI" id="CHEBI:30616"/>
    </ligand>
</feature>
<dbReference type="EC" id="3.4.21.53" evidence="9 10"/>
<comment type="catalytic activity">
    <reaction evidence="9 10 11">
        <text>Hydrolysis of proteins in presence of ATP.</text>
        <dbReference type="EC" id="3.4.21.53"/>
    </reaction>
</comment>
<feature type="domain" description="Lon N-terminal" evidence="14">
    <location>
        <begin position="22"/>
        <end position="215"/>
    </location>
</feature>
<name>A0ABS0PEU8_9BRAD</name>
<dbReference type="RefSeq" id="WP_197969439.1">
    <property type="nucleotide sequence ID" value="NZ_JACEGD010000059.1"/>
</dbReference>
<evidence type="ECO:0000256" key="7">
    <source>
        <dbReference type="ARBA" id="ARBA00022840"/>
    </source>
</evidence>
<dbReference type="EMBL" id="JACEGD010000059">
    <property type="protein sequence ID" value="MBH5391844.1"/>
    <property type="molecule type" value="Genomic_DNA"/>
</dbReference>
<gene>
    <name evidence="9 15" type="primary">lon</name>
    <name evidence="15" type="ORF">H1B27_37045</name>
</gene>
<keyword evidence="5 9" id="KW-0378">Hydrolase</keyword>
<keyword evidence="2 9" id="KW-0963">Cytoplasm</keyword>
<dbReference type="InterPro" id="IPR003593">
    <property type="entry name" value="AAA+_ATPase"/>
</dbReference>
<dbReference type="PROSITE" id="PS51786">
    <property type="entry name" value="LON_PROTEOLYTIC"/>
    <property type="match status" value="1"/>
</dbReference>
<dbReference type="SUPFAM" id="SSF88697">
    <property type="entry name" value="PUA domain-like"/>
    <property type="match status" value="1"/>
</dbReference>
<comment type="subunit">
    <text evidence="9 10">Homohexamer. Organized in a ring with a central cavity.</text>
</comment>
<dbReference type="InterPro" id="IPR027543">
    <property type="entry name" value="Lon_bac"/>
</dbReference>
<accession>A0ABS0PEU8</accession>
<evidence type="ECO:0000256" key="10">
    <source>
        <dbReference type="PIRNR" id="PIRNR001174"/>
    </source>
</evidence>
<dbReference type="InterPro" id="IPR046336">
    <property type="entry name" value="Lon_prtase_N_sf"/>
</dbReference>
<dbReference type="PROSITE" id="PS01046">
    <property type="entry name" value="LON_SER"/>
    <property type="match status" value="1"/>
</dbReference>
<evidence type="ECO:0000256" key="6">
    <source>
        <dbReference type="ARBA" id="ARBA00022825"/>
    </source>
</evidence>
<dbReference type="InterPro" id="IPR008268">
    <property type="entry name" value="Peptidase_S16_AS"/>
</dbReference>
<dbReference type="HAMAP" id="MF_01973">
    <property type="entry name" value="lon_bact"/>
    <property type="match status" value="1"/>
</dbReference>
<dbReference type="PRINTS" id="PR00830">
    <property type="entry name" value="ENDOLAPTASE"/>
</dbReference>
<dbReference type="InterPro" id="IPR014721">
    <property type="entry name" value="Ribsml_uS5_D2-typ_fold_subgr"/>
</dbReference>
<proteinExistence type="evidence at transcript level"/>
<sequence length="793" mass="86258">MANEQMNNEQTNNDVKIPEDALIIIPVREMVLFPGAIAPITIGRAKSIAAAQQALREQRPIGIVLQRSPETEEPGPDDLYRVATIANIVRYITAPDGTHHIVCQGVQRARILDFLPGTPFPAARFQQIPEPTTTSPEIEARALNLQRLAIEAIELLPQAPPELAAVFQGTSAPGALADLATSFMDIKPQDKQEVLETIDLALRVEKVSKHLAERLEVLRISKEIGQQTKASFDERQREAILREQMATIQRQLGEGDGKAAEVTELTAAIAKANMPPEAEAHAKKELRRYERMPEAAGEAGMVRTYLDWLIELPWALPAEKPIDIKEARRILDADHFGLEKIKSRIIEYLAVRKLAPQGKAPILCFVGPPGVGKTSLGQSIARAMDRPFVRVSLGGVHDEAEIRGHRRTYIGALPGNIIQGIKKAGSRNCVMMLDEIDKMGRGVQGDPSAAMLEVLDPEQNGTFRDNYLGVPFDLSRVVFIATANMLDQIPGPLLDRMELISLAGYTEDEKLEIAQRYLVRRQLEANGLSAEQAEIEPEALKLVVKGYTREAGVRNLEREIGKLFRHAAVQVAEGTATKVVIAPKDIATVLGQPRFEGEIALRTSVPGVATGLAWTPVGGDILFIEATRVPGKGGLILTGQLGDVMRESVQAALTLVKSRASQLGIDPQAFEKSDIHVHVPAGATPKDGPSAGVAMFTALTSLLSNRTVRSDTAMTGEISLRGLVLPVGGIKEKVVAAAAAGLKRVMLPARNKRDYDDIPKSARDNLEFIWLERVDEAIAAALEPTEVKVEAAE</sequence>
<evidence type="ECO:0000256" key="8">
    <source>
        <dbReference type="ARBA" id="ARBA00023016"/>
    </source>
</evidence>
<dbReference type="Pfam" id="PF02190">
    <property type="entry name" value="LON_substr_bdg"/>
    <property type="match status" value="1"/>
</dbReference>
<dbReference type="SUPFAM" id="SSF52540">
    <property type="entry name" value="P-loop containing nucleoside triphosphate hydrolases"/>
    <property type="match status" value="1"/>
</dbReference>
<dbReference type="GO" id="GO:0004252">
    <property type="term" value="F:serine-type endopeptidase activity"/>
    <property type="evidence" value="ECO:0007669"/>
    <property type="project" value="UniProtKB-EC"/>
</dbReference>
<reference evidence="15 16" key="1">
    <citation type="submission" date="2020-07" db="EMBL/GenBank/DDBJ databases">
        <title>Bradyrhizobium diversity isolated from nodules of indigenous legumes of Western Australia.</title>
        <authorList>
            <person name="Klepa M.S."/>
        </authorList>
    </citation>
    <scope>NUCLEOTIDE SEQUENCE [LARGE SCALE GENOMIC DNA]</scope>
    <source>
        <strain evidence="15 16">CNPSo 4019</strain>
    </source>
</reference>
<dbReference type="InterPro" id="IPR004815">
    <property type="entry name" value="Lon_bac/euk-typ"/>
</dbReference>
<organism evidence="15 16">
    <name type="scientific">Bradyrhizobium diversitatis</name>
    <dbReference type="NCBI Taxonomy" id="2755406"/>
    <lineage>
        <taxon>Bacteria</taxon>
        <taxon>Pseudomonadati</taxon>
        <taxon>Pseudomonadota</taxon>
        <taxon>Alphaproteobacteria</taxon>
        <taxon>Hyphomicrobiales</taxon>
        <taxon>Nitrobacteraceae</taxon>
        <taxon>Bradyrhizobium</taxon>
    </lineage>
</organism>
<feature type="active site" evidence="9 11">
    <location>
        <position position="690"/>
    </location>
</feature>
<dbReference type="NCBIfam" id="TIGR00763">
    <property type="entry name" value="lon"/>
    <property type="match status" value="1"/>
</dbReference>
<dbReference type="Pfam" id="PF05362">
    <property type="entry name" value="Lon_C"/>
    <property type="match status" value="1"/>
</dbReference>
<evidence type="ECO:0000256" key="2">
    <source>
        <dbReference type="ARBA" id="ARBA00022490"/>
    </source>
</evidence>
<dbReference type="InterPro" id="IPR027417">
    <property type="entry name" value="P-loop_NTPase"/>
</dbReference>
<evidence type="ECO:0000256" key="1">
    <source>
        <dbReference type="ARBA" id="ARBA00004496"/>
    </source>
</evidence>
<comment type="subcellular location">
    <subcellularLocation>
        <location evidence="1 9 10">Cytoplasm</location>
    </subcellularLocation>
</comment>
<comment type="caution">
    <text evidence="15">The sequence shown here is derived from an EMBL/GenBank/DDBJ whole genome shotgun (WGS) entry which is preliminary data.</text>
</comment>
<dbReference type="SMART" id="SM00382">
    <property type="entry name" value="AAA"/>
    <property type="match status" value="1"/>
</dbReference>
<dbReference type="Gene3D" id="1.10.8.60">
    <property type="match status" value="1"/>
</dbReference>
<dbReference type="InterPro" id="IPR027065">
    <property type="entry name" value="Lon_Prtase"/>
</dbReference>
<comment type="similarity">
    <text evidence="9 10 11 12">Belongs to the peptidase S16 family.</text>
</comment>
<dbReference type="SUPFAM" id="SSF54211">
    <property type="entry name" value="Ribosomal protein S5 domain 2-like"/>
    <property type="match status" value="1"/>
</dbReference>
<comment type="induction">
    <text evidence="9">By heat shock.</text>
</comment>
<dbReference type="SMART" id="SM00464">
    <property type="entry name" value="LON"/>
    <property type="match status" value="1"/>
</dbReference>
<evidence type="ECO:0000313" key="16">
    <source>
        <dbReference type="Proteomes" id="UP001194539"/>
    </source>
</evidence>
<evidence type="ECO:0000313" key="15">
    <source>
        <dbReference type="EMBL" id="MBH5391844.1"/>
    </source>
</evidence>
<dbReference type="InterPro" id="IPR008269">
    <property type="entry name" value="Lon_proteolytic"/>
</dbReference>
<dbReference type="PROSITE" id="PS51787">
    <property type="entry name" value="LON_N"/>
    <property type="match status" value="1"/>
</dbReference>
<keyword evidence="7 9" id="KW-0067">ATP-binding</keyword>
<feature type="active site" evidence="9 11">
    <location>
        <position position="733"/>
    </location>
</feature>
<dbReference type="Pfam" id="PF00004">
    <property type="entry name" value="AAA"/>
    <property type="match status" value="1"/>
</dbReference>
<dbReference type="Gene3D" id="1.20.58.1480">
    <property type="match status" value="1"/>
</dbReference>
<keyword evidence="6 9" id="KW-0720">Serine protease</keyword>
<evidence type="ECO:0000256" key="4">
    <source>
        <dbReference type="ARBA" id="ARBA00022741"/>
    </source>
</evidence>
<dbReference type="Pfam" id="PF22667">
    <property type="entry name" value="Lon_lid"/>
    <property type="match status" value="1"/>
</dbReference>
<dbReference type="Gene3D" id="3.30.230.10">
    <property type="match status" value="1"/>
</dbReference>
<dbReference type="InterPro" id="IPR003111">
    <property type="entry name" value="Lon_prtase_N"/>
</dbReference>
<dbReference type="InterPro" id="IPR054594">
    <property type="entry name" value="Lon_lid"/>
</dbReference>
<keyword evidence="16" id="KW-1185">Reference proteome</keyword>
<evidence type="ECO:0000256" key="11">
    <source>
        <dbReference type="PROSITE-ProRule" id="PRU01122"/>
    </source>
</evidence>
<dbReference type="CDD" id="cd19500">
    <property type="entry name" value="RecA-like_Lon"/>
    <property type="match status" value="1"/>
</dbReference>
<dbReference type="InterPro" id="IPR020568">
    <property type="entry name" value="Ribosomal_Su5_D2-typ_SF"/>
</dbReference>
<evidence type="ECO:0000256" key="12">
    <source>
        <dbReference type="RuleBase" id="RU000591"/>
    </source>
</evidence>